<dbReference type="HOGENOM" id="CLU_3362346_0_0_1"/>
<dbReference type="Gramene" id="Bo31861s010.1">
    <property type="protein sequence ID" value="Bo31861s010.1"/>
    <property type="gene ID" value="Bo31861s010"/>
</dbReference>
<sequence length="36" mass="4014">MGITLKHELIVGSYKTIDGRGTNVEITGHWCLTIQQ</sequence>
<keyword evidence="2" id="KW-1185">Reference proteome</keyword>
<evidence type="ECO:0000313" key="1">
    <source>
        <dbReference type="EnsemblPlants" id="Bo31861s010.1"/>
    </source>
</evidence>
<reference evidence="1" key="2">
    <citation type="submission" date="2015-06" db="UniProtKB">
        <authorList>
            <consortium name="EnsemblPlants"/>
        </authorList>
    </citation>
    <scope>IDENTIFICATION</scope>
</reference>
<dbReference type="PANTHER" id="PTHR31683:SF11">
    <property type="entry name" value="PECTATE LYASE"/>
    <property type="match status" value="1"/>
</dbReference>
<name>A0A0D3AZ39_BRAOL</name>
<dbReference type="PANTHER" id="PTHR31683">
    <property type="entry name" value="PECTATE LYASE 18-RELATED"/>
    <property type="match status" value="1"/>
</dbReference>
<dbReference type="STRING" id="109376.A0A0D3AZ39"/>
<dbReference type="GO" id="GO:0030570">
    <property type="term" value="F:pectate lyase activity"/>
    <property type="evidence" value="ECO:0007669"/>
    <property type="project" value="InterPro"/>
</dbReference>
<dbReference type="EnsemblPlants" id="Bo31861s010.1">
    <property type="protein sequence ID" value="Bo31861s010.1"/>
    <property type="gene ID" value="Bo31861s010"/>
</dbReference>
<dbReference type="Gene3D" id="2.160.20.10">
    <property type="entry name" value="Single-stranded right-handed beta-helix, Pectin lyase-like"/>
    <property type="match status" value="1"/>
</dbReference>
<dbReference type="InterPro" id="IPR011050">
    <property type="entry name" value="Pectin_lyase_fold/virulence"/>
</dbReference>
<proteinExistence type="predicted"/>
<dbReference type="InterPro" id="IPR045032">
    <property type="entry name" value="PEL"/>
</dbReference>
<dbReference type="SUPFAM" id="SSF51126">
    <property type="entry name" value="Pectin lyase-like"/>
    <property type="match status" value="1"/>
</dbReference>
<reference evidence="1" key="1">
    <citation type="journal article" date="2014" name="Genome Biol.">
        <title>Transcriptome and methylome profiling reveals relics of genome dominance in the mesopolyploid Brassica oleracea.</title>
        <authorList>
            <person name="Parkin I.A."/>
            <person name="Koh C."/>
            <person name="Tang H."/>
            <person name="Robinson S.J."/>
            <person name="Kagale S."/>
            <person name="Clarke W.E."/>
            <person name="Town C.D."/>
            <person name="Nixon J."/>
            <person name="Krishnakumar V."/>
            <person name="Bidwell S.L."/>
            <person name="Denoeud F."/>
            <person name="Belcram H."/>
            <person name="Links M.G."/>
            <person name="Just J."/>
            <person name="Clarke C."/>
            <person name="Bender T."/>
            <person name="Huebert T."/>
            <person name="Mason A.S."/>
            <person name="Pires J.C."/>
            <person name="Barker G."/>
            <person name="Moore J."/>
            <person name="Walley P.G."/>
            <person name="Manoli S."/>
            <person name="Batley J."/>
            <person name="Edwards D."/>
            <person name="Nelson M.N."/>
            <person name="Wang X."/>
            <person name="Paterson A.H."/>
            <person name="King G."/>
            <person name="Bancroft I."/>
            <person name="Chalhoub B."/>
            <person name="Sharpe A.G."/>
        </authorList>
    </citation>
    <scope>NUCLEOTIDE SEQUENCE [LARGE SCALE GENOMIC DNA]</scope>
    <source>
        <strain evidence="1">cv. TO1000</strain>
    </source>
</reference>
<evidence type="ECO:0000313" key="2">
    <source>
        <dbReference type="Proteomes" id="UP000032141"/>
    </source>
</evidence>
<dbReference type="InterPro" id="IPR012334">
    <property type="entry name" value="Pectin_lyas_fold"/>
</dbReference>
<dbReference type="AlphaFoldDB" id="A0A0D3AZ39"/>
<protein>
    <submittedName>
        <fullName evidence="1">Uncharacterized protein</fullName>
    </submittedName>
</protein>
<dbReference type="Proteomes" id="UP000032141">
    <property type="component" value="Unassembled WGS sequence"/>
</dbReference>
<accession>A0A0D3AZ39</accession>
<organism evidence="1 2">
    <name type="scientific">Brassica oleracea var. oleracea</name>
    <dbReference type="NCBI Taxonomy" id="109376"/>
    <lineage>
        <taxon>Eukaryota</taxon>
        <taxon>Viridiplantae</taxon>
        <taxon>Streptophyta</taxon>
        <taxon>Embryophyta</taxon>
        <taxon>Tracheophyta</taxon>
        <taxon>Spermatophyta</taxon>
        <taxon>Magnoliopsida</taxon>
        <taxon>eudicotyledons</taxon>
        <taxon>Gunneridae</taxon>
        <taxon>Pentapetalae</taxon>
        <taxon>rosids</taxon>
        <taxon>malvids</taxon>
        <taxon>Brassicales</taxon>
        <taxon>Brassicaceae</taxon>
        <taxon>Brassiceae</taxon>
        <taxon>Brassica</taxon>
    </lineage>
</organism>